<dbReference type="GO" id="GO:0043138">
    <property type="term" value="F:3'-5' DNA helicase activity"/>
    <property type="evidence" value="ECO:0007669"/>
    <property type="project" value="UniProtKB-EC"/>
</dbReference>
<feature type="binding site" evidence="12">
    <location>
        <position position="338"/>
    </location>
    <ligand>
        <name>Zn(2+)</name>
        <dbReference type="ChEBI" id="CHEBI:29105"/>
        <label>1</label>
    </ligand>
</feature>
<keyword evidence="8 12" id="KW-0067">ATP-binding</keyword>
<evidence type="ECO:0000313" key="16">
    <source>
        <dbReference type="EMBL" id="MDP2539652.1"/>
    </source>
</evidence>
<feature type="binding site" evidence="12">
    <location>
        <position position="365"/>
    </location>
    <ligand>
        <name>Zn(2+)</name>
        <dbReference type="ChEBI" id="CHEBI:29105"/>
        <label>2</label>
    </ligand>
</feature>
<proteinExistence type="inferred from homology"/>
<keyword evidence="7 12" id="KW-0862">Zinc</keyword>
<feature type="binding site" evidence="12">
    <location>
        <position position="350"/>
    </location>
    <ligand>
        <name>Zn(2+)</name>
        <dbReference type="ChEBI" id="CHEBI:29105"/>
        <label>2</label>
    </ligand>
</feature>
<evidence type="ECO:0000256" key="5">
    <source>
        <dbReference type="ARBA" id="ARBA00022801"/>
    </source>
</evidence>
<dbReference type="GO" id="GO:0006302">
    <property type="term" value="P:double-strand break repair"/>
    <property type="evidence" value="ECO:0007669"/>
    <property type="project" value="InterPro"/>
</dbReference>
<dbReference type="NCBIfam" id="TIGR00595">
    <property type="entry name" value="priA"/>
    <property type="match status" value="1"/>
</dbReference>
<dbReference type="InterPro" id="IPR040498">
    <property type="entry name" value="PriA_CRR"/>
</dbReference>
<evidence type="ECO:0000313" key="17">
    <source>
        <dbReference type="Proteomes" id="UP001177258"/>
    </source>
</evidence>
<evidence type="ECO:0000256" key="10">
    <source>
        <dbReference type="ARBA" id="ARBA00023235"/>
    </source>
</evidence>
<dbReference type="GO" id="GO:0006269">
    <property type="term" value="P:DNA replication, synthesis of primer"/>
    <property type="evidence" value="ECO:0007669"/>
    <property type="project" value="UniProtKB-KW"/>
</dbReference>
<keyword evidence="6 12" id="KW-0347">Helicase</keyword>
<dbReference type="PANTHER" id="PTHR30580">
    <property type="entry name" value="PRIMOSOMAL PROTEIN N"/>
    <property type="match status" value="1"/>
</dbReference>
<comment type="cofactor">
    <cofactor evidence="12">
        <name>Zn(2+)</name>
        <dbReference type="ChEBI" id="CHEBI:29105"/>
    </cofactor>
    <text evidence="12">Binds 2 zinc ions per subunit.</text>
</comment>
<dbReference type="GO" id="GO:1990077">
    <property type="term" value="C:primosome complex"/>
    <property type="evidence" value="ECO:0007669"/>
    <property type="project" value="UniProtKB-UniRule"/>
</dbReference>
<feature type="binding site" evidence="12">
    <location>
        <position position="368"/>
    </location>
    <ligand>
        <name>Zn(2+)</name>
        <dbReference type="ChEBI" id="CHEBI:29105"/>
        <label>2</label>
    </ligand>
</feature>
<feature type="binding site" evidence="12">
    <location>
        <position position="347"/>
    </location>
    <ligand>
        <name>Zn(2+)</name>
        <dbReference type="ChEBI" id="CHEBI:29105"/>
        <label>2</label>
    </ligand>
</feature>
<comment type="catalytic activity">
    <reaction evidence="12">
        <text>Couples ATP hydrolysis with the unwinding of duplex DNA by translocating in the 3'-5' direction.</text>
        <dbReference type="EC" id="5.6.2.4"/>
    </reaction>
</comment>
<dbReference type="Gene3D" id="3.40.1440.60">
    <property type="entry name" value="PriA, 3(prime) DNA-binding domain"/>
    <property type="match status" value="1"/>
</dbReference>
<keyword evidence="10 12" id="KW-0413">Isomerase</keyword>
<evidence type="ECO:0000313" key="18">
    <source>
        <dbReference type="Proteomes" id="UP001240777"/>
    </source>
</evidence>
<dbReference type="GO" id="GO:0006270">
    <property type="term" value="P:DNA replication initiation"/>
    <property type="evidence" value="ECO:0007669"/>
    <property type="project" value="TreeGrafter"/>
</dbReference>
<dbReference type="SMART" id="SM00487">
    <property type="entry name" value="DEXDc"/>
    <property type="match status" value="1"/>
</dbReference>
<evidence type="ECO:0000256" key="11">
    <source>
        <dbReference type="ARBA" id="ARBA00048988"/>
    </source>
</evidence>
<dbReference type="NCBIfam" id="NF004069">
    <property type="entry name" value="PRK05580.2-1"/>
    <property type="match status" value="1"/>
</dbReference>
<dbReference type="InterPro" id="IPR027417">
    <property type="entry name" value="P-loop_NTPase"/>
</dbReference>
<dbReference type="Pfam" id="PF18319">
    <property type="entry name" value="Zn_ribbon_PriA"/>
    <property type="match status" value="1"/>
</dbReference>
<comment type="catalytic activity">
    <reaction evidence="11 12">
        <text>ATP + H2O = ADP + phosphate + H(+)</text>
        <dbReference type="Rhea" id="RHEA:13065"/>
        <dbReference type="ChEBI" id="CHEBI:15377"/>
        <dbReference type="ChEBI" id="CHEBI:15378"/>
        <dbReference type="ChEBI" id="CHEBI:30616"/>
        <dbReference type="ChEBI" id="CHEBI:43474"/>
        <dbReference type="ChEBI" id="CHEBI:456216"/>
        <dbReference type="EC" id="5.6.2.4"/>
    </reaction>
</comment>
<keyword evidence="4 12" id="KW-0547">Nucleotide-binding</keyword>
<dbReference type="InterPro" id="IPR005259">
    <property type="entry name" value="PriA"/>
</dbReference>
<dbReference type="GO" id="GO:0003677">
    <property type="term" value="F:DNA binding"/>
    <property type="evidence" value="ECO:0007669"/>
    <property type="project" value="UniProtKB-UniRule"/>
</dbReference>
<evidence type="ECO:0000256" key="7">
    <source>
        <dbReference type="ARBA" id="ARBA00022833"/>
    </source>
</evidence>
<dbReference type="InterPro" id="IPR001650">
    <property type="entry name" value="Helicase_C-like"/>
</dbReference>
<comment type="subunit">
    <text evidence="12">Component of the replication restart primosome.</text>
</comment>
<keyword evidence="1 12" id="KW-0639">Primosome</keyword>
<dbReference type="GO" id="GO:0005524">
    <property type="term" value="F:ATP binding"/>
    <property type="evidence" value="ECO:0007669"/>
    <property type="project" value="UniProtKB-UniRule"/>
</dbReference>
<evidence type="ECO:0000256" key="8">
    <source>
        <dbReference type="ARBA" id="ARBA00022840"/>
    </source>
</evidence>
<dbReference type="Pfam" id="PF00270">
    <property type="entry name" value="DEAD"/>
    <property type="match status" value="1"/>
</dbReference>
<dbReference type="AlphaFoldDB" id="A0AA90PT04"/>
<evidence type="ECO:0000256" key="6">
    <source>
        <dbReference type="ARBA" id="ARBA00022806"/>
    </source>
</evidence>
<dbReference type="SMART" id="SM00490">
    <property type="entry name" value="HELICc"/>
    <property type="match status" value="1"/>
</dbReference>
<name>A0AA90PT04_9HELI</name>
<evidence type="ECO:0000259" key="13">
    <source>
        <dbReference type="PROSITE" id="PS51192"/>
    </source>
</evidence>
<evidence type="ECO:0000256" key="9">
    <source>
        <dbReference type="ARBA" id="ARBA00023125"/>
    </source>
</evidence>
<protein>
    <recommendedName>
        <fullName evidence="12">Replication restart protein PriA</fullName>
    </recommendedName>
    <alternativeName>
        <fullName evidence="12">ATP-dependent DNA helicase PriA</fullName>
        <ecNumber evidence="12">5.6.2.4</ecNumber>
    </alternativeName>
    <alternativeName>
        <fullName evidence="12">DNA 3'-5' helicase PriA</fullName>
    </alternativeName>
</protein>
<dbReference type="InterPro" id="IPR014001">
    <property type="entry name" value="Helicase_ATP-bd"/>
</dbReference>
<reference evidence="15 17" key="3">
    <citation type="journal article" date="2024" name="Syst. Appl. Microbiol.">
        <title>Helicobacter cappadocius sp. nov., from lizards: The first psychrotrophic Helicobacter species.</title>
        <authorList>
            <person name="Aydin F."/>
            <person name="Tarhane S."/>
            <person name="Karakaya E."/>
            <person name="Abay S."/>
            <person name="Kayman T."/>
            <person name="Guran O."/>
            <person name="Bozkurt E."/>
            <person name="Uzum N."/>
            <person name="Avci A."/>
            <person name="Olgun K."/>
            <person name="Jablonski D."/>
            <person name="Guran C."/>
            <person name="Burcin Saticioglu I."/>
        </authorList>
    </citation>
    <scope>NUCLEOTIDE SEQUENCE [LARGE SCALE GENOMIC DNA]</scope>
    <source>
        <strain evidence="15">Faydin-H75</strain>
        <strain evidence="17">faydin-H76</strain>
    </source>
</reference>
<dbReference type="EMBL" id="JAUYZK010000013">
    <property type="protein sequence ID" value="MDP2539652.1"/>
    <property type="molecule type" value="Genomic_DNA"/>
</dbReference>
<dbReference type="Pfam" id="PF18074">
    <property type="entry name" value="PriA_C"/>
    <property type="match status" value="1"/>
</dbReference>
<dbReference type="EMBL" id="JAUPEV010000013">
    <property type="protein sequence ID" value="MDO7253724.1"/>
    <property type="molecule type" value="Genomic_DNA"/>
</dbReference>
<keyword evidence="9 12" id="KW-0238">DNA-binding</keyword>
<comment type="caution">
    <text evidence="16">The sequence shown here is derived from an EMBL/GenBank/DDBJ whole genome shotgun (WGS) entry which is preliminary data.</text>
</comment>
<dbReference type="RefSeq" id="WP_305517565.1">
    <property type="nucleotide sequence ID" value="NZ_JAUPEV010000013.1"/>
</dbReference>
<dbReference type="Proteomes" id="UP001177258">
    <property type="component" value="Unassembled WGS sequence"/>
</dbReference>
<dbReference type="EC" id="5.6.2.4" evidence="12"/>
<dbReference type="Proteomes" id="UP001240777">
    <property type="component" value="Unassembled WGS sequence"/>
</dbReference>
<dbReference type="FunFam" id="3.40.50.300:FF:000489">
    <property type="entry name" value="Primosome assembly protein PriA"/>
    <property type="match status" value="1"/>
</dbReference>
<dbReference type="PROSITE" id="PS51192">
    <property type="entry name" value="HELICASE_ATP_BIND_1"/>
    <property type="match status" value="1"/>
</dbReference>
<sequence>MNYYEIAPLKLNSPILTYQSAQTFQKGDILDIPIKNKILQGVVIRSCEKPNFSCKQAQSTPYYFGKNQIILGDFIAQYYCCTYGEAYGLFVPFEKNTTPIITKTSSHYPNALNAIQKQALENIYKKPLALLFGDTGSGKTEIYIHLIIDTLAQNKNVIFLMPEISLTPQIEARLKKVFGEIVGIWHSKISSKKKSALLEDIKKGRIRIIAGARSALFLPLADLGLIIIDEEHDDAYKSQQKPRYNARDISLYLGNKNNIKILLGSATPSVSSYENAKKNNYLIRLQGRFFETKKQILFENKPTQITPTLLENLKNILEKKEQAIIFLPTRGNFKTLLCQECGHSIRCPFCSVDMSLHLNKKMLSCHYCGYCMPITLECPNCKSIEMSTYRIGTAQIAAELKELLPEASIAIFDKDHTSTQNKLKNILNDFNKNKIDILVGTQMIAKGHDYHKVNLAIILGIDYLLRSGDYRSYEYSISLLHQIAGRSGRKEDGRVIIQSLNSEFLKNFIGDYEKFLNYELTNRKDFYPPYRKLAMLHFSDKNEEKVIENMQKILNILKKNISETGLQNDVNIVGYGKSGIEKIALKYRYHIFLRSNTHTGILRVLNKISTLCQKMGFEIDIDPIHTF</sequence>
<gene>
    <name evidence="12" type="primary">priA</name>
    <name evidence="15" type="ORF">Q5I04_07355</name>
    <name evidence="16" type="ORF">Q5I06_07685</name>
</gene>
<dbReference type="HAMAP" id="MF_00983">
    <property type="entry name" value="PriA"/>
    <property type="match status" value="1"/>
</dbReference>
<dbReference type="SUPFAM" id="SSF52540">
    <property type="entry name" value="P-loop containing nucleoside triphosphate hydrolases"/>
    <property type="match status" value="1"/>
</dbReference>
<reference evidence="16 18" key="1">
    <citation type="submission" date="2023-07" db="EMBL/GenBank/DDBJ databases">
        <title>Unpublished Manusciprt.</title>
        <authorList>
            <person name="Aydin F."/>
            <person name="Tarhane S."/>
            <person name="Saticioglu I.B."/>
            <person name="Karakaya E."/>
            <person name="Abay S."/>
            <person name="Guran O."/>
            <person name="Bozkurt E."/>
            <person name="Uzum N."/>
            <person name="Olgun K."/>
            <person name="Jablonski D."/>
        </authorList>
    </citation>
    <scope>NUCLEOTIDE SEQUENCE</scope>
    <source>
        <strain evidence="18">faydin-H75</strain>
        <strain evidence="16">Faydin-H76</strain>
    </source>
</reference>
<evidence type="ECO:0000256" key="12">
    <source>
        <dbReference type="HAMAP-Rule" id="MF_00983"/>
    </source>
</evidence>
<dbReference type="GO" id="GO:0008270">
    <property type="term" value="F:zinc ion binding"/>
    <property type="evidence" value="ECO:0007669"/>
    <property type="project" value="UniProtKB-UniRule"/>
</dbReference>
<dbReference type="PROSITE" id="PS51194">
    <property type="entry name" value="HELICASE_CTER"/>
    <property type="match status" value="1"/>
</dbReference>
<feature type="binding site" evidence="12">
    <location>
        <position position="341"/>
    </location>
    <ligand>
        <name>Zn(2+)</name>
        <dbReference type="ChEBI" id="CHEBI:29105"/>
        <label>1</label>
    </ligand>
</feature>
<dbReference type="InterPro" id="IPR041236">
    <property type="entry name" value="PriA_C"/>
</dbReference>
<accession>A0AA90PT04</accession>
<feature type="domain" description="Helicase ATP-binding" evidence="13">
    <location>
        <begin position="120"/>
        <end position="286"/>
    </location>
</feature>
<evidence type="ECO:0000256" key="3">
    <source>
        <dbReference type="ARBA" id="ARBA00022723"/>
    </source>
</evidence>
<dbReference type="Pfam" id="PF00271">
    <property type="entry name" value="Helicase_C"/>
    <property type="match status" value="1"/>
</dbReference>
<keyword evidence="5 12" id="KW-0378">Hydrolase</keyword>
<evidence type="ECO:0000259" key="14">
    <source>
        <dbReference type="PROSITE" id="PS51194"/>
    </source>
</evidence>
<organism evidence="16 17">
    <name type="scientific">Helicobacter cappadocius</name>
    <dbReference type="NCBI Taxonomy" id="3063998"/>
    <lineage>
        <taxon>Bacteria</taxon>
        <taxon>Pseudomonadati</taxon>
        <taxon>Campylobacterota</taxon>
        <taxon>Epsilonproteobacteria</taxon>
        <taxon>Campylobacterales</taxon>
        <taxon>Helicobacteraceae</taxon>
        <taxon>Helicobacter</taxon>
    </lineage>
</organism>
<feature type="domain" description="Helicase C-terminal" evidence="14">
    <location>
        <begin position="357"/>
        <end position="534"/>
    </location>
</feature>
<keyword evidence="2 12" id="KW-0235">DNA replication</keyword>
<keyword evidence="18" id="KW-1185">Reference proteome</keyword>
<feature type="binding site" evidence="12">
    <location>
        <position position="378"/>
    </location>
    <ligand>
        <name>Zn(2+)</name>
        <dbReference type="ChEBI" id="CHEBI:29105"/>
        <label>1</label>
    </ligand>
</feature>
<dbReference type="InterPro" id="IPR011545">
    <property type="entry name" value="DEAD/DEAH_box_helicase_dom"/>
</dbReference>
<feature type="binding site" evidence="12">
    <location>
        <position position="381"/>
    </location>
    <ligand>
        <name>Zn(2+)</name>
        <dbReference type="ChEBI" id="CHEBI:29105"/>
        <label>1</label>
    </ligand>
</feature>
<keyword evidence="3 12" id="KW-0479">Metal-binding</keyword>
<comment type="function">
    <text evidence="12">Initiates the restart of stalled replication forks, which reloads the replicative helicase on sites other than the origin of replication. Recognizes and binds to abandoned replication forks and remodels them to uncover a helicase loading site. Promotes assembly of the primosome at these replication forks.</text>
</comment>
<dbReference type="GO" id="GO:0016787">
    <property type="term" value="F:hydrolase activity"/>
    <property type="evidence" value="ECO:0007669"/>
    <property type="project" value="UniProtKB-KW"/>
</dbReference>
<dbReference type="GO" id="GO:0006310">
    <property type="term" value="P:DNA recombination"/>
    <property type="evidence" value="ECO:0007669"/>
    <property type="project" value="InterPro"/>
</dbReference>
<evidence type="ECO:0000256" key="2">
    <source>
        <dbReference type="ARBA" id="ARBA00022705"/>
    </source>
</evidence>
<evidence type="ECO:0000256" key="4">
    <source>
        <dbReference type="ARBA" id="ARBA00022741"/>
    </source>
</evidence>
<reference evidence="15" key="2">
    <citation type="submission" date="2023-07" db="EMBL/GenBank/DDBJ databases">
        <authorList>
            <person name="Aydin F."/>
            <person name="Tarhane S."/>
            <person name="Saticioglu I.B."/>
            <person name="Karakaya E."/>
            <person name="Abay S."/>
            <person name="Guran O."/>
            <person name="Bozkurt E."/>
            <person name="Uzum N."/>
            <person name="Olgun K."/>
            <person name="Jablonski D."/>
        </authorList>
    </citation>
    <scope>NUCLEOTIDE SEQUENCE</scope>
    <source>
        <strain evidence="15">Faydin-H75</strain>
    </source>
</reference>
<dbReference type="Gene3D" id="3.40.50.300">
    <property type="entry name" value="P-loop containing nucleotide triphosphate hydrolases"/>
    <property type="match status" value="2"/>
</dbReference>
<dbReference type="InterPro" id="IPR042115">
    <property type="entry name" value="PriA_3primeBD_sf"/>
</dbReference>
<evidence type="ECO:0000256" key="1">
    <source>
        <dbReference type="ARBA" id="ARBA00022515"/>
    </source>
</evidence>
<evidence type="ECO:0000313" key="15">
    <source>
        <dbReference type="EMBL" id="MDO7253724.1"/>
    </source>
</evidence>
<dbReference type="PANTHER" id="PTHR30580:SF0">
    <property type="entry name" value="PRIMOSOMAL PROTEIN N"/>
    <property type="match status" value="1"/>
</dbReference>
<comment type="similarity">
    <text evidence="12">Belongs to the helicase family. PriA subfamily.</text>
</comment>